<dbReference type="PANTHER" id="PTHR33137">
    <property type="entry name" value="MEDIATOR OF RNA POLYMERASE II TRANSCRIPTION SUBUNIT 15A-RELATED"/>
    <property type="match status" value="1"/>
</dbReference>
<evidence type="ECO:0000256" key="1">
    <source>
        <dbReference type="ARBA" id="ARBA00004123"/>
    </source>
</evidence>
<reference evidence="5" key="1">
    <citation type="submission" date="2022-03" db="EMBL/GenBank/DDBJ databases">
        <title>A functionally conserved STORR gene fusion in Papaver species that diverged 16.8 million years ago.</title>
        <authorList>
            <person name="Catania T."/>
        </authorList>
    </citation>
    <scope>NUCLEOTIDE SEQUENCE</scope>
    <source>
        <strain evidence="5">S-191538</strain>
    </source>
</reference>
<evidence type="ECO:0000259" key="4">
    <source>
        <dbReference type="Pfam" id="PF16987"/>
    </source>
</evidence>
<accession>A0AA41S9B7</accession>
<keyword evidence="6" id="KW-1185">Reference proteome</keyword>
<dbReference type="InterPro" id="IPR036529">
    <property type="entry name" value="KIX_dom_sf"/>
</dbReference>
<dbReference type="EMBL" id="JAJJMA010155189">
    <property type="protein sequence ID" value="MCL7035287.1"/>
    <property type="molecule type" value="Genomic_DNA"/>
</dbReference>
<evidence type="ECO:0000256" key="2">
    <source>
        <dbReference type="ARBA" id="ARBA00023242"/>
    </source>
</evidence>
<keyword evidence="2" id="KW-0539">Nucleus</keyword>
<feature type="region of interest" description="Disordered" evidence="3">
    <location>
        <begin position="95"/>
        <end position="117"/>
    </location>
</feature>
<sequence>MDNNNLMPAAKAMDATDWRSQLQPDARQRIIAKMMETLKKHLPSSGTPEGFIELNKIVARFEEKVFTAATSQTDYLRKIALKMLIIETKGVAKTLPLSTGGGGGQNPQDRESMHQQAPVLHLEQQLNALSLHMS</sequence>
<dbReference type="GO" id="GO:0031490">
    <property type="term" value="F:chromatin DNA binding"/>
    <property type="evidence" value="ECO:0007669"/>
    <property type="project" value="InterPro"/>
</dbReference>
<comment type="subcellular location">
    <subcellularLocation>
        <location evidence="1">Nucleus</location>
    </subcellularLocation>
</comment>
<dbReference type="InterPro" id="IPR036546">
    <property type="entry name" value="MED15_KIX"/>
</dbReference>
<dbReference type="AlphaFoldDB" id="A0AA41S9B7"/>
<dbReference type="PANTHER" id="PTHR33137:SF4">
    <property type="entry name" value="MEDIATOR OF RNA POLYMERASE II TRANSCRIPTION SUBUNIT 15A-RELATED"/>
    <property type="match status" value="1"/>
</dbReference>
<dbReference type="GO" id="GO:0003713">
    <property type="term" value="F:transcription coactivator activity"/>
    <property type="evidence" value="ECO:0007669"/>
    <property type="project" value="InterPro"/>
</dbReference>
<dbReference type="SUPFAM" id="SSF47040">
    <property type="entry name" value="Kix domain of CBP (creb binding protein)"/>
    <property type="match status" value="1"/>
</dbReference>
<proteinExistence type="predicted"/>
<name>A0AA41S9B7_PAPNU</name>
<dbReference type="FunFam" id="1.10.246.20:FF:000003">
    <property type="entry name" value="Mediator of RNA polymerase II transcription subunit 15a"/>
    <property type="match status" value="1"/>
</dbReference>
<evidence type="ECO:0000256" key="3">
    <source>
        <dbReference type="SAM" id="MobiDB-lite"/>
    </source>
</evidence>
<evidence type="ECO:0000313" key="5">
    <source>
        <dbReference type="EMBL" id="MCL7035287.1"/>
    </source>
</evidence>
<dbReference type="Pfam" id="PF16987">
    <property type="entry name" value="KIX_2"/>
    <property type="match status" value="1"/>
</dbReference>
<gene>
    <name evidence="5" type="ORF">MKW94_029220</name>
</gene>
<comment type="caution">
    <text evidence="5">The sequence shown here is derived from an EMBL/GenBank/DDBJ whole genome shotgun (WGS) entry which is preliminary data.</text>
</comment>
<evidence type="ECO:0000313" key="6">
    <source>
        <dbReference type="Proteomes" id="UP001177140"/>
    </source>
</evidence>
<dbReference type="GO" id="GO:0005634">
    <property type="term" value="C:nucleus"/>
    <property type="evidence" value="ECO:0007669"/>
    <property type="project" value="UniProtKB-SubCell"/>
</dbReference>
<organism evidence="5 6">
    <name type="scientific">Papaver nudicaule</name>
    <name type="common">Iceland poppy</name>
    <dbReference type="NCBI Taxonomy" id="74823"/>
    <lineage>
        <taxon>Eukaryota</taxon>
        <taxon>Viridiplantae</taxon>
        <taxon>Streptophyta</taxon>
        <taxon>Embryophyta</taxon>
        <taxon>Tracheophyta</taxon>
        <taxon>Spermatophyta</taxon>
        <taxon>Magnoliopsida</taxon>
        <taxon>Ranunculales</taxon>
        <taxon>Papaveraceae</taxon>
        <taxon>Papaveroideae</taxon>
        <taxon>Papaver</taxon>
    </lineage>
</organism>
<protein>
    <recommendedName>
        <fullName evidence="4">Mediator complex subunit 15 KIX domain-containing protein</fullName>
    </recommendedName>
</protein>
<dbReference type="InterPro" id="IPR044661">
    <property type="entry name" value="MED15a/b/c-like"/>
</dbReference>
<dbReference type="Gene3D" id="1.10.246.20">
    <property type="entry name" value="Coactivator CBP, KIX domain"/>
    <property type="match status" value="1"/>
</dbReference>
<dbReference type="Proteomes" id="UP001177140">
    <property type="component" value="Unassembled WGS sequence"/>
</dbReference>
<feature type="domain" description="Mediator complex subunit 15 KIX" evidence="4">
    <location>
        <begin position="16"/>
        <end position="89"/>
    </location>
</feature>